<dbReference type="EMBL" id="LRBV02000003">
    <property type="status" value="NOT_ANNOTATED_CDS"/>
    <property type="molecule type" value="Genomic_DNA"/>
</dbReference>
<feature type="coiled-coil region" evidence="1">
    <location>
        <begin position="160"/>
        <end position="222"/>
    </location>
</feature>
<feature type="compositionally biased region" description="Acidic residues" evidence="2">
    <location>
        <begin position="253"/>
        <end position="263"/>
    </location>
</feature>
<evidence type="ECO:0000313" key="3">
    <source>
        <dbReference type="EnsemblPlants" id="QL03p002943:mrna"/>
    </source>
</evidence>
<feature type="region of interest" description="Disordered" evidence="2">
    <location>
        <begin position="248"/>
        <end position="294"/>
    </location>
</feature>
<reference evidence="3 4" key="1">
    <citation type="journal article" date="2016" name="G3 (Bethesda)">
        <title>First Draft Assembly and Annotation of the Genome of a California Endemic Oak Quercus lobata Nee (Fagaceae).</title>
        <authorList>
            <person name="Sork V.L."/>
            <person name="Fitz-Gibbon S.T."/>
            <person name="Puiu D."/>
            <person name="Crepeau M."/>
            <person name="Gugger P.F."/>
            <person name="Sherman R."/>
            <person name="Stevens K."/>
            <person name="Langley C.H."/>
            <person name="Pellegrini M."/>
            <person name="Salzberg S.L."/>
        </authorList>
    </citation>
    <scope>NUCLEOTIDE SEQUENCE [LARGE SCALE GENOMIC DNA]</scope>
    <source>
        <strain evidence="3 4">cv. SW786</strain>
    </source>
</reference>
<keyword evidence="1" id="KW-0175">Coiled coil</keyword>
<protein>
    <submittedName>
        <fullName evidence="3">Uncharacterized protein</fullName>
    </submittedName>
</protein>
<organism evidence="3 4">
    <name type="scientific">Quercus lobata</name>
    <name type="common">Valley oak</name>
    <dbReference type="NCBI Taxonomy" id="97700"/>
    <lineage>
        <taxon>Eukaryota</taxon>
        <taxon>Viridiplantae</taxon>
        <taxon>Streptophyta</taxon>
        <taxon>Embryophyta</taxon>
        <taxon>Tracheophyta</taxon>
        <taxon>Spermatophyta</taxon>
        <taxon>Magnoliopsida</taxon>
        <taxon>eudicotyledons</taxon>
        <taxon>Gunneridae</taxon>
        <taxon>Pentapetalae</taxon>
        <taxon>rosids</taxon>
        <taxon>fabids</taxon>
        <taxon>Fagales</taxon>
        <taxon>Fagaceae</taxon>
        <taxon>Quercus</taxon>
    </lineage>
</organism>
<evidence type="ECO:0000313" key="4">
    <source>
        <dbReference type="Proteomes" id="UP000594261"/>
    </source>
</evidence>
<sequence>MPTAKPFSFPLYARVKTVEDYLHLYSKDTGEGISGSSEATGKSSLSILLESGDEEAYPSGYEYVSDEPFGSKRELSASSTPKEEVETNLLERIPEDVPIRKVDKGEKCYMGESYEVGFYEAAFIAGLRLPLSYLYRRLADYMGIRWTVEEVSIKCPRSRLEIEEETLKKFKESLQNLNTERNEQKDKVQGSARQVEVVTKENSNLKTKLTALRKHMDKIRDEIVTELQTSQTYFNEMGIDTLVLMTPVGNDIPNEEETDLEEAEAVRPEGKGIDGSGEKETDKQPNKPTNKPYA</sequence>
<dbReference type="EnsemblPlants" id="QL03p002943:mrna">
    <property type="protein sequence ID" value="QL03p002943:mrna"/>
    <property type="gene ID" value="QL03p002943"/>
</dbReference>
<keyword evidence="4" id="KW-1185">Reference proteome</keyword>
<accession>A0A7N2L424</accession>
<dbReference type="Gramene" id="QL03p002943:mrna">
    <property type="protein sequence ID" value="QL03p002943:mrna"/>
    <property type="gene ID" value="QL03p002943"/>
</dbReference>
<dbReference type="InParanoid" id="A0A7N2L424"/>
<evidence type="ECO:0000256" key="1">
    <source>
        <dbReference type="SAM" id="Coils"/>
    </source>
</evidence>
<feature type="compositionally biased region" description="Basic and acidic residues" evidence="2">
    <location>
        <begin position="264"/>
        <end position="285"/>
    </location>
</feature>
<dbReference type="Proteomes" id="UP000594261">
    <property type="component" value="Chromosome 3"/>
</dbReference>
<proteinExistence type="predicted"/>
<reference evidence="3" key="2">
    <citation type="submission" date="2021-01" db="UniProtKB">
        <authorList>
            <consortium name="EnsemblPlants"/>
        </authorList>
    </citation>
    <scope>IDENTIFICATION</scope>
</reference>
<dbReference type="AlphaFoldDB" id="A0A7N2L424"/>
<evidence type="ECO:0000256" key="2">
    <source>
        <dbReference type="SAM" id="MobiDB-lite"/>
    </source>
</evidence>
<name>A0A7N2L424_QUELO</name>